<organism evidence="1 2">
    <name type="scientific">Micromonospora halotolerans</name>
    <dbReference type="NCBI Taxonomy" id="709879"/>
    <lineage>
        <taxon>Bacteria</taxon>
        <taxon>Bacillati</taxon>
        <taxon>Actinomycetota</taxon>
        <taxon>Actinomycetes</taxon>
        <taxon>Micromonosporales</taxon>
        <taxon>Micromonosporaceae</taxon>
        <taxon>Micromonospora</taxon>
    </lineage>
</organism>
<gene>
    <name evidence="1" type="ORF">RMN56_16125</name>
</gene>
<dbReference type="RefSeq" id="WP_313724537.1">
    <property type="nucleotide sequence ID" value="NZ_CP134876.1"/>
</dbReference>
<dbReference type="Proteomes" id="UP001303001">
    <property type="component" value="Chromosome"/>
</dbReference>
<evidence type="ECO:0000313" key="1">
    <source>
        <dbReference type="EMBL" id="WNM42771.1"/>
    </source>
</evidence>
<accession>A0ABZ0A7R3</accession>
<name>A0ABZ0A7R3_9ACTN</name>
<dbReference type="EMBL" id="CP134876">
    <property type="protein sequence ID" value="WNM42771.1"/>
    <property type="molecule type" value="Genomic_DNA"/>
</dbReference>
<reference evidence="1 2" key="1">
    <citation type="submission" date="2023-09" db="EMBL/GenBank/DDBJ databases">
        <title>Micromonospora halotolerans DSM 45598 genome sequence.</title>
        <authorList>
            <person name="Mo P."/>
        </authorList>
    </citation>
    <scope>NUCLEOTIDE SEQUENCE [LARGE SCALE GENOMIC DNA]</scope>
    <source>
        <strain evidence="1 2">DSM 45598</strain>
    </source>
</reference>
<evidence type="ECO:0000313" key="2">
    <source>
        <dbReference type="Proteomes" id="UP001303001"/>
    </source>
</evidence>
<keyword evidence="2" id="KW-1185">Reference proteome</keyword>
<sequence length="183" mass="19402">MIAILASLYYGAGAKPPGDELKDQAPYGWQTSKDVGSTFTDGLNLITVTPQARGPLRLISARPLMEGGGSVRVIGILARINPAMLPPGSKVGSFQEAPGFPPTLTHAAGAVPVEGLIVQPPKRGESRWIELQIGYEVVASGRSARRGIELVYEYEGAQHKVVIPSYVAVCAPSTVTCEPEYDT</sequence>
<proteinExistence type="predicted"/>
<protein>
    <submittedName>
        <fullName evidence="1">Uncharacterized protein</fullName>
    </submittedName>
</protein>